<keyword evidence="2" id="KW-1185">Reference proteome</keyword>
<dbReference type="AlphaFoldDB" id="A0A9N8HGT6"/>
<evidence type="ECO:0000313" key="1">
    <source>
        <dbReference type="EMBL" id="CAB9513506.1"/>
    </source>
</evidence>
<evidence type="ECO:0000313" key="2">
    <source>
        <dbReference type="Proteomes" id="UP001153069"/>
    </source>
</evidence>
<name>A0A9N8HGT6_9STRA</name>
<organism evidence="1 2">
    <name type="scientific">Seminavis robusta</name>
    <dbReference type="NCBI Taxonomy" id="568900"/>
    <lineage>
        <taxon>Eukaryota</taxon>
        <taxon>Sar</taxon>
        <taxon>Stramenopiles</taxon>
        <taxon>Ochrophyta</taxon>
        <taxon>Bacillariophyta</taxon>
        <taxon>Bacillariophyceae</taxon>
        <taxon>Bacillariophycidae</taxon>
        <taxon>Naviculales</taxon>
        <taxon>Naviculaceae</taxon>
        <taxon>Seminavis</taxon>
    </lineage>
</organism>
<sequence length="77" mass="8879">MDAQVQPSKLFLFSISLQCLNKKHFDFCVEEELSKSTKSHRRVEDLASKLLTTIQLKPAIRYDTGTKCSARQQYTQV</sequence>
<protein>
    <submittedName>
        <fullName evidence="1">Uncharacterized protein</fullName>
    </submittedName>
</protein>
<accession>A0A9N8HGT6</accession>
<dbReference type="EMBL" id="CAICTM010000594">
    <property type="protein sequence ID" value="CAB9513506.1"/>
    <property type="molecule type" value="Genomic_DNA"/>
</dbReference>
<comment type="caution">
    <text evidence="1">The sequence shown here is derived from an EMBL/GenBank/DDBJ whole genome shotgun (WGS) entry which is preliminary data.</text>
</comment>
<proteinExistence type="predicted"/>
<dbReference type="Proteomes" id="UP001153069">
    <property type="component" value="Unassembled WGS sequence"/>
</dbReference>
<gene>
    <name evidence="1" type="ORF">SEMRO_595_G172690.1</name>
</gene>
<reference evidence="1" key="1">
    <citation type="submission" date="2020-06" db="EMBL/GenBank/DDBJ databases">
        <authorList>
            <consortium name="Plant Systems Biology data submission"/>
        </authorList>
    </citation>
    <scope>NUCLEOTIDE SEQUENCE</scope>
    <source>
        <strain evidence="1">D6</strain>
    </source>
</reference>